<evidence type="ECO:0000313" key="5">
    <source>
        <dbReference type="Proteomes" id="UP000789595"/>
    </source>
</evidence>
<proteinExistence type="predicted"/>
<feature type="region of interest" description="Disordered" evidence="3">
    <location>
        <begin position="1"/>
        <end position="21"/>
    </location>
</feature>
<dbReference type="AlphaFoldDB" id="A0A8J2X189"/>
<evidence type="ECO:0000313" key="4">
    <source>
        <dbReference type="EMBL" id="CAH0374515.1"/>
    </source>
</evidence>
<evidence type="ECO:0008006" key="6">
    <source>
        <dbReference type="Google" id="ProtNLM"/>
    </source>
</evidence>
<dbReference type="PANTHER" id="PTHR45994">
    <property type="entry name" value="FI21225P1"/>
    <property type="match status" value="1"/>
</dbReference>
<keyword evidence="2" id="KW-0963">Cytoplasm</keyword>
<sequence length="1056" mass="112981">MEQSTKSEQQKKRMEQAFASAKCAPPPIAAAFAAAERGKTADDPDPLLTTPARRAQLAEGLKTRGNAHYSHGDDAAAVDDYTAGLRACPEDNKTLRGALLSNRAAVHLRRKEHDLCIKDCNEALKLDASRAKCYYRRAAAREQQDALEDAFKDLKICVQLEPTNKTAVNAARRVKEKLTEKLKKDKAFATPAERLALQICQCVETEELDERKLANLFKAGASLAIEDECAAKALWRAGAGDHACRKAKAKGTTADLRKAAVCMLGAMAHKAAIAEPSMVWQVAGVLRREGEGFFSTDAADSSIALCAAVVDAAPAEDEEDVQGDADGDFEREVELDLDEDAISESDDDELAPSRLRAAADGAAAVVVSSALKHGSRPTRMRGMDLLVRWLASGSVKGARARLRKFLGLGEDNPLRKGVLAGLYELLDSITDDERVKAQACVARILRAVGDKVTGDYIWATLHQDFIDALIEASCRTFPLRAPDAIAVNEGAWSSDLSQQKRKASLLAACHLASTNFVVECLKFIDISAIARLCATDEQGEILGCEALAACASSESGRSALAPLVQAGELERLMREGRTTSSRSAAASAVAKLGLAAKALKAGSHETGKLLDAAAQLLKDEDPAAKDRAVEVLAGLSGSSRAKEEIAHGSGRSAASLGSICDVAKQTKGSDPRAYGLALILANLTVTNDELRRRHFREKEMDISPDQYDEFMRITKQKDPEDADNDTPDLAKARARKLCINDGVVAIATLASSNPSSETASKLADALCALATDVDMRGTLIQQGGFRSAVNLANNDKNDDRCRLSAAHAAGKVLITTDPRKLTDDQQLCAIRPLLWACRHVKATDLAVFEQLLALTNLLSLGATARRRVAVEKGIHALEYLQFSDHPEVKRAATEALCNMVPDRSMIKHLSRSDKMKLWLALCHDGVENDARLASAAVGCLAMACSDVDVARAVASNNGAAALIAVLGSADPSLVHRAAYCLTACLEDSKARALLASSDMKSAVEKASSKFAEGPAAGALKDAAAALARDWPDEEEEDPVEDDDADMKELNEFLDEE</sequence>
<dbReference type="GO" id="GO:0005737">
    <property type="term" value="C:cytoplasm"/>
    <property type="evidence" value="ECO:0007669"/>
    <property type="project" value="UniProtKB-SubCell"/>
</dbReference>
<comment type="subcellular location">
    <subcellularLocation>
        <location evidence="1">Cytoplasm</location>
    </subcellularLocation>
</comment>
<name>A0A8J2X189_9STRA</name>
<dbReference type="InterPro" id="IPR011989">
    <property type="entry name" value="ARM-like"/>
</dbReference>
<dbReference type="InterPro" id="IPR019734">
    <property type="entry name" value="TPR_rpt"/>
</dbReference>
<dbReference type="SUPFAM" id="SSF48452">
    <property type="entry name" value="TPR-like"/>
    <property type="match status" value="1"/>
</dbReference>
<dbReference type="Gene3D" id="1.25.40.10">
    <property type="entry name" value="Tetratricopeptide repeat domain"/>
    <property type="match status" value="1"/>
</dbReference>
<protein>
    <recommendedName>
        <fullName evidence="6">Protein unc-45 homolog B</fullName>
    </recommendedName>
</protein>
<comment type="caution">
    <text evidence="4">The sequence shown here is derived from an EMBL/GenBank/DDBJ whole genome shotgun (WGS) entry which is preliminary data.</text>
</comment>
<dbReference type="EMBL" id="CAKKNE010000004">
    <property type="protein sequence ID" value="CAH0374515.1"/>
    <property type="molecule type" value="Genomic_DNA"/>
</dbReference>
<feature type="region of interest" description="Disordered" evidence="3">
    <location>
        <begin position="1022"/>
        <end position="1056"/>
    </location>
</feature>
<dbReference type="Gene3D" id="1.25.10.10">
    <property type="entry name" value="Leucine-rich Repeat Variant"/>
    <property type="match status" value="1"/>
</dbReference>
<keyword evidence="5" id="KW-1185">Reference proteome</keyword>
<dbReference type="InterPro" id="IPR016024">
    <property type="entry name" value="ARM-type_fold"/>
</dbReference>
<reference evidence="4" key="1">
    <citation type="submission" date="2021-11" db="EMBL/GenBank/DDBJ databases">
        <authorList>
            <consortium name="Genoscope - CEA"/>
            <person name="William W."/>
        </authorList>
    </citation>
    <scope>NUCLEOTIDE SEQUENCE</scope>
</reference>
<dbReference type="PANTHER" id="PTHR45994:SF1">
    <property type="entry name" value="FI21225P1"/>
    <property type="match status" value="1"/>
</dbReference>
<dbReference type="SUPFAM" id="SSF48371">
    <property type="entry name" value="ARM repeat"/>
    <property type="match status" value="2"/>
</dbReference>
<organism evidence="4 5">
    <name type="scientific">Pelagomonas calceolata</name>
    <dbReference type="NCBI Taxonomy" id="35677"/>
    <lineage>
        <taxon>Eukaryota</taxon>
        <taxon>Sar</taxon>
        <taxon>Stramenopiles</taxon>
        <taxon>Ochrophyta</taxon>
        <taxon>Pelagophyceae</taxon>
        <taxon>Pelagomonadales</taxon>
        <taxon>Pelagomonadaceae</taxon>
        <taxon>Pelagomonas</taxon>
    </lineage>
</organism>
<dbReference type="OrthoDB" id="199930at2759"/>
<evidence type="ECO:0000256" key="3">
    <source>
        <dbReference type="SAM" id="MobiDB-lite"/>
    </source>
</evidence>
<gene>
    <name evidence="4" type="ORF">PECAL_4P18020</name>
</gene>
<dbReference type="Proteomes" id="UP000789595">
    <property type="component" value="Unassembled WGS sequence"/>
</dbReference>
<dbReference type="GO" id="GO:0051879">
    <property type="term" value="F:Hsp90 protein binding"/>
    <property type="evidence" value="ECO:0007669"/>
    <property type="project" value="TreeGrafter"/>
</dbReference>
<evidence type="ECO:0000256" key="2">
    <source>
        <dbReference type="ARBA" id="ARBA00022490"/>
    </source>
</evidence>
<accession>A0A8J2X189</accession>
<dbReference type="InterPro" id="IPR011990">
    <property type="entry name" value="TPR-like_helical_dom_sf"/>
</dbReference>
<dbReference type="SMART" id="SM00028">
    <property type="entry name" value="TPR"/>
    <property type="match status" value="3"/>
</dbReference>
<evidence type="ECO:0000256" key="1">
    <source>
        <dbReference type="ARBA" id="ARBA00004496"/>
    </source>
</evidence>
<feature type="compositionally biased region" description="Acidic residues" evidence="3">
    <location>
        <begin position="1031"/>
        <end position="1056"/>
    </location>
</feature>